<reference evidence="2" key="1">
    <citation type="journal article" date="2017" name="Genome Biol. Evol.">
        <title>Comparative Genomic Analysis Identifies a Campylobacter Clade Deficient in Selenium Metabolism.</title>
        <authorList>
            <person name="Miller W.G."/>
            <person name="Yee E."/>
            <person name="Lopes B.S."/>
            <person name="Chapman M.H."/>
            <person name="Huynh S."/>
            <person name="Bono J.L."/>
            <person name="Parker C.T."/>
            <person name="Strachan N.J.C."/>
            <person name="Forbes K.J."/>
        </authorList>
    </citation>
    <scope>NUCLEOTIDE SEQUENCE [LARGE SCALE GENOMIC DNA]</scope>
    <source>
        <strain evidence="2">NCTC 13004</strain>
    </source>
</reference>
<dbReference type="InterPro" id="IPR035931">
    <property type="entry name" value="YlxR-like_sf"/>
</dbReference>
<dbReference type="EMBL" id="CP015578">
    <property type="protein sequence ID" value="ARQ98073.1"/>
    <property type="molecule type" value="Genomic_DNA"/>
</dbReference>
<evidence type="ECO:0000313" key="1">
    <source>
        <dbReference type="EMBL" id="ARQ98073.1"/>
    </source>
</evidence>
<dbReference type="SUPFAM" id="SSF64376">
    <property type="entry name" value="YlxR-like"/>
    <property type="match status" value="1"/>
</dbReference>
<dbReference type="Gene3D" id="3.30.1230.10">
    <property type="entry name" value="YlxR-like"/>
    <property type="match status" value="1"/>
</dbReference>
<dbReference type="AlphaFoldDB" id="A0A1X9SP46"/>
<dbReference type="Proteomes" id="UP000202031">
    <property type="component" value="Chromosome"/>
</dbReference>
<evidence type="ECO:0000313" key="2">
    <source>
        <dbReference type="Proteomes" id="UP000202031"/>
    </source>
</evidence>
<name>A0A1X9SP46_9BACT</name>
<organism evidence="1 2">
    <name type="scientific">Campylobacter lanienae NCTC 13004</name>
    <dbReference type="NCBI Taxonomy" id="1031753"/>
    <lineage>
        <taxon>Bacteria</taxon>
        <taxon>Pseudomonadati</taxon>
        <taxon>Campylobacterota</taxon>
        <taxon>Epsilonproteobacteria</taxon>
        <taxon>Campylobacterales</taxon>
        <taxon>Campylobacteraceae</taxon>
        <taxon>Campylobacter</taxon>
    </lineage>
</organism>
<dbReference type="RefSeq" id="WP_232045872.1">
    <property type="nucleotide sequence ID" value="NZ_CP015578.1"/>
</dbReference>
<dbReference type="GeneID" id="46921818"/>
<accession>A0A1X9SP46</accession>
<protein>
    <submittedName>
        <fullName evidence="1">Putative nucleic-acid-binding protein (DUF448 domain)</fullName>
    </submittedName>
</protein>
<gene>
    <name evidence="1" type="ORF">CLAN_1350</name>
</gene>
<proteinExistence type="predicted"/>
<reference evidence="2" key="2">
    <citation type="journal article" date="2017" name="Genome Biol. Evol.">
        <title>Comparative genomic analysis identifies a Campylobacter clade deficient in selenium metabolism.</title>
        <authorList>
            <person name="Miller W.G."/>
            <person name="Yee E."/>
            <person name="Lopes B.S."/>
            <person name="Chapman M.H."/>
            <person name="Huynh S."/>
            <person name="Bono J.L."/>
            <person name="Parker C.T."/>
            <person name="Strachan N.J.C."/>
            <person name="Forbes K.J."/>
        </authorList>
    </citation>
    <scope>NUCLEOTIDE SEQUENCE [LARGE SCALE GENOMIC DNA]</scope>
    <source>
        <strain evidence="2">NCTC 13004</strain>
    </source>
</reference>
<dbReference type="KEGG" id="clx:CLAN_1350"/>
<sequence length="80" mass="9396">MRKFHKPIRMCVVCKGRFYQKELYKFRSLNGEIILNLGNARSFYICENCIQKDIKELKKPLTKFGKNSINLKEIIVNGKG</sequence>